<evidence type="ECO:0000313" key="2">
    <source>
        <dbReference type="Proteomes" id="UP000034137"/>
    </source>
</evidence>
<dbReference type="Proteomes" id="UP000034137">
    <property type="component" value="Unassembled WGS sequence"/>
</dbReference>
<evidence type="ECO:0000313" key="1">
    <source>
        <dbReference type="EMBL" id="KKR33959.1"/>
    </source>
</evidence>
<reference evidence="1 2" key="1">
    <citation type="journal article" date="2015" name="Nature">
        <title>rRNA introns, odd ribosomes, and small enigmatic genomes across a large radiation of phyla.</title>
        <authorList>
            <person name="Brown C.T."/>
            <person name="Hug L.A."/>
            <person name="Thomas B.C."/>
            <person name="Sharon I."/>
            <person name="Castelle C.J."/>
            <person name="Singh A."/>
            <person name="Wilkins M.J."/>
            <person name="Williams K.H."/>
            <person name="Banfield J.F."/>
        </authorList>
    </citation>
    <scope>NUCLEOTIDE SEQUENCE [LARGE SCALE GENOMIC DNA]</scope>
</reference>
<gene>
    <name evidence="1" type="ORF">UT64_C0001G0033</name>
</gene>
<proteinExistence type="predicted"/>
<protein>
    <submittedName>
        <fullName evidence="1">Uncharacterized protein</fullName>
    </submittedName>
</protein>
<dbReference type="EMBL" id="LBXO01000001">
    <property type="protein sequence ID" value="KKR33959.1"/>
    <property type="molecule type" value="Genomic_DNA"/>
</dbReference>
<name>A0A0G0Q0T4_9BACT</name>
<accession>A0A0G0Q0T4</accession>
<dbReference type="AlphaFoldDB" id="A0A0G0Q0T4"/>
<organism evidence="1 2">
    <name type="scientific">Candidatus Falkowbacteria bacterium GW2011_GWF2_39_8</name>
    <dbReference type="NCBI Taxonomy" id="1618642"/>
    <lineage>
        <taxon>Bacteria</taxon>
        <taxon>Candidatus Falkowiibacteriota</taxon>
    </lineage>
</organism>
<sequence length="227" mass="25159">MWDIISKVFKGIGVGVDISDTIMDILIRGDMRSMKEKLSKVSGDEKSAAKAADVIDKLRPGFMDLTPDDEVIIKRLLMNFSVDEQATFGGFILWLKKNNIIEQNILKRFIVRCVTSGNEVTGLAVVREIIDMLNSTGSCKDVLSYCEATYLINDSTYEAYKKIGEQIKNWLMVGKDGAKAIVTAGVGSLKEGCKYVDDKCAPSQTIGKASQSFLDFAKKYNEGSKRR</sequence>
<comment type="caution">
    <text evidence="1">The sequence shown here is derived from an EMBL/GenBank/DDBJ whole genome shotgun (WGS) entry which is preliminary data.</text>
</comment>